<dbReference type="PANTHER" id="PTHR38436:SF1">
    <property type="entry name" value="ESTER CYCLASE"/>
    <property type="match status" value="1"/>
</dbReference>
<name>A0A840YS49_9SPHN</name>
<dbReference type="RefSeq" id="WP_184091052.1">
    <property type="nucleotide sequence ID" value="NZ_JACIJF010000018.1"/>
</dbReference>
<evidence type="ECO:0000313" key="2">
    <source>
        <dbReference type="Proteomes" id="UP000527143"/>
    </source>
</evidence>
<dbReference type="Gene3D" id="3.10.450.50">
    <property type="match status" value="1"/>
</dbReference>
<dbReference type="Proteomes" id="UP000527143">
    <property type="component" value="Unassembled WGS sequence"/>
</dbReference>
<dbReference type="AlphaFoldDB" id="A0A840YS49"/>
<evidence type="ECO:0000313" key="1">
    <source>
        <dbReference type="EMBL" id="MBB5712493.1"/>
    </source>
</evidence>
<dbReference type="Pfam" id="PF07366">
    <property type="entry name" value="SnoaL"/>
    <property type="match status" value="1"/>
</dbReference>
<dbReference type="EMBL" id="JACIJF010000018">
    <property type="protein sequence ID" value="MBB5712493.1"/>
    <property type="molecule type" value="Genomic_DNA"/>
</dbReference>
<protein>
    <submittedName>
        <fullName evidence="1">Steroid delta-isomerase-like uncharacterized protein</fullName>
    </submittedName>
</protein>
<keyword evidence="2" id="KW-1185">Reference proteome</keyword>
<sequence>MHDIEANKEIVRRYFAMFNSGDLSELGEIVSQDYGDKLEGQSSGIEVIRSYLSGLKASFPDFTWTIEQIIAEGDRVAVMNRVSGTHVHDFGGMTPTGNRVDFAAFQFYRIENGKLAEHWEVADFAKFQEQLGSSPGATAFKDFQADLATSASTTT</sequence>
<dbReference type="InterPro" id="IPR032710">
    <property type="entry name" value="NTF2-like_dom_sf"/>
</dbReference>
<keyword evidence="1" id="KW-0413">Isomerase</keyword>
<reference evidence="1 2" key="1">
    <citation type="submission" date="2020-08" db="EMBL/GenBank/DDBJ databases">
        <title>Genomic Encyclopedia of Type Strains, Phase IV (KMG-IV): sequencing the most valuable type-strain genomes for metagenomic binning, comparative biology and taxonomic classification.</title>
        <authorList>
            <person name="Goeker M."/>
        </authorList>
    </citation>
    <scope>NUCLEOTIDE SEQUENCE [LARGE SCALE GENOMIC DNA]</scope>
    <source>
        <strain evidence="1 2">DSM 26736</strain>
    </source>
</reference>
<gene>
    <name evidence="1" type="ORF">FHT02_003753</name>
</gene>
<accession>A0A840YS49</accession>
<organism evidence="1 2">
    <name type="scientific">Sphingomonas xinjiangensis</name>
    <dbReference type="NCBI Taxonomy" id="643568"/>
    <lineage>
        <taxon>Bacteria</taxon>
        <taxon>Pseudomonadati</taxon>
        <taxon>Pseudomonadota</taxon>
        <taxon>Alphaproteobacteria</taxon>
        <taxon>Sphingomonadales</taxon>
        <taxon>Sphingomonadaceae</taxon>
        <taxon>Sphingomonas</taxon>
    </lineage>
</organism>
<proteinExistence type="predicted"/>
<dbReference type="GO" id="GO:0016853">
    <property type="term" value="F:isomerase activity"/>
    <property type="evidence" value="ECO:0007669"/>
    <property type="project" value="UniProtKB-KW"/>
</dbReference>
<dbReference type="GO" id="GO:0030638">
    <property type="term" value="P:polyketide metabolic process"/>
    <property type="evidence" value="ECO:0007669"/>
    <property type="project" value="InterPro"/>
</dbReference>
<comment type="caution">
    <text evidence="1">The sequence shown here is derived from an EMBL/GenBank/DDBJ whole genome shotgun (WGS) entry which is preliminary data.</text>
</comment>
<dbReference type="PANTHER" id="PTHR38436">
    <property type="entry name" value="POLYKETIDE CYCLASE SNOAL-LIKE DOMAIN"/>
    <property type="match status" value="1"/>
</dbReference>
<dbReference type="InterPro" id="IPR009959">
    <property type="entry name" value="Cyclase_SnoaL-like"/>
</dbReference>
<dbReference type="SUPFAM" id="SSF54427">
    <property type="entry name" value="NTF2-like"/>
    <property type="match status" value="1"/>
</dbReference>